<reference evidence="7 8" key="1">
    <citation type="journal article" date="2020" name="Mol. Plant Pathol.">
        <title>Plasmid composition and the chpG gene determine the virulence level of Clavibacter capsici natural isolates in pepper.</title>
        <authorList>
            <person name="Hwang I.S."/>
            <person name="Lee H.M."/>
            <person name="Oh E.J."/>
            <person name="Lee S."/>
            <person name="Heu S."/>
            <person name="Oh C.S."/>
        </authorList>
    </citation>
    <scope>NUCLEOTIDE SEQUENCE [LARGE SCALE GENOMIC DNA]</scope>
    <source>
        <strain evidence="7 8">1101</strain>
    </source>
</reference>
<proteinExistence type="inferred from homology"/>
<evidence type="ECO:0000259" key="6">
    <source>
        <dbReference type="Pfam" id="PF13462"/>
    </source>
</evidence>
<dbReference type="PANTHER" id="PTHR13887:SF14">
    <property type="entry name" value="DISULFIDE BOND FORMATION PROTEIN D"/>
    <property type="match status" value="1"/>
</dbReference>
<dbReference type="GO" id="GO:0016491">
    <property type="term" value="F:oxidoreductase activity"/>
    <property type="evidence" value="ECO:0007669"/>
    <property type="project" value="UniProtKB-KW"/>
</dbReference>
<organism evidence="7 8">
    <name type="scientific">Clavibacter capsici</name>
    <dbReference type="NCBI Taxonomy" id="1874630"/>
    <lineage>
        <taxon>Bacteria</taxon>
        <taxon>Bacillati</taxon>
        <taxon>Actinomycetota</taxon>
        <taxon>Actinomycetes</taxon>
        <taxon>Micrococcales</taxon>
        <taxon>Microbacteriaceae</taxon>
        <taxon>Clavibacter</taxon>
    </lineage>
</organism>
<dbReference type="AlphaFoldDB" id="A0A0M4GXJ8"/>
<dbReference type="InterPro" id="IPR012336">
    <property type="entry name" value="Thioredoxin-like_fold"/>
</dbReference>
<keyword evidence="4" id="KW-1015">Disulfide bond</keyword>
<dbReference type="Gene3D" id="3.40.30.10">
    <property type="entry name" value="Glutaredoxin"/>
    <property type="match status" value="1"/>
</dbReference>
<evidence type="ECO:0000256" key="5">
    <source>
        <dbReference type="ARBA" id="ARBA00023284"/>
    </source>
</evidence>
<dbReference type="KEGG" id="ccap:AES38_02815"/>
<evidence type="ECO:0000256" key="1">
    <source>
        <dbReference type="ARBA" id="ARBA00005791"/>
    </source>
</evidence>
<dbReference type="EMBL" id="CP048049">
    <property type="protein sequence ID" value="QIS44099.1"/>
    <property type="molecule type" value="Genomic_DNA"/>
</dbReference>
<dbReference type="InterPro" id="IPR036249">
    <property type="entry name" value="Thioredoxin-like_sf"/>
</dbReference>
<keyword evidence="3" id="KW-0560">Oxidoreductase</keyword>
<keyword evidence="8" id="KW-1185">Reference proteome</keyword>
<name>A0A0M4GXJ8_9MICO</name>
<evidence type="ECO:0000313" key="7">
    <source>
        <dbReference type="EMBL" id="QIS44099.1"/>
    </source>
</evidence>
<dbReference type="PANTHER" id="PTHR13887">
    <property type="entry name" value="GLUTATHIONE S-TRANSFERASE KAPPA"/>
    <property type="match status" value="1"/>
</dbReference>
<evidence type="ECO:0000313" key="8">
    <source>
        <dbReference type="Proteomes" id="UP000503164"/>
    </source>
</evidence>
<evidence type="ECO:0000256" key="4">
    <source>
        <dbReference type="ARBA" id="ARBA00023157"/>
    </source>
</evidence>
<comment type="similarity">
    <text evidence="1">Belongs to the thioredoxin family. DsbA subfamily.</text>
</comment>
<gene>
    <name evidence="7" type="ORF">GW570_02825</name>
</gene>
<evidence type="ECO:0000256" key="3">
    <source>
        <dbReference type="ARBA" id="ARBA00023002"/>
    </source>
</evidence>
<dbReference type="RefSeq" id="WP_053773690.1">
    <property type="nucleotide sequence ID" value="NZ_CP012573.1"/>
</dbReference>
<dbReference type="Proteomes" id="UP000503164">
    <property type="component" value="Chromosome"/>
</dbReference>
<sequence>MSKKTSADRDRTREIREKANARRRLEEAKRKRRRLLTQLGVAGAVVILVAGIWGGASLLRDQASAGSVAPTADATVQLGSGGEAHVTTEPDAVSVGAADAPVTLDVYEDYSCPHCQEYEGATGPLLDRVAASGQVRVVYHPIRIVTNYGRVAGSTAACVLQHDPSAWPGVHSALFANHSAATDSWTGKDFSSWLGGQGVTDPEALTCTEKGAYAGWITANTDAAASAGVTGTPTLMIGGQKTTTVSGQQLVDALTAAGAALPAGIAEG</sequence>
<keyword evidence="5" id="KW-0676">Redox-active center</keyword>
<evidence type="ECO:0000256" key="2">
    <source>
        <dbReference type="ARBA" id="ARBA00022729"/>
    </source>
</evidence>
<dbReference type="Pfam" id="PF13462">
    <property type="entry name" value="Thioredoxin_4"/>
    <property type="match status" value="1"/>
</dbReference>
<keyword evidence="2" id="KW-0732">Signal</keyword>
<protein>
    <submittedName>
        <fullName evidence="7">Thioredoxin domain-containing protein</fullName>
    </submittedName>
</protein>
<feature type="domain" description="Thioredoxin-like fold" evidence="6">
    <location>
        <begin position="91"/>
        <end position="247"/>
    </location>
</feature>
<dbReference type="SUPFAM" id="SSF52833">
    <property type="entry name" value="Thioredoxin-like"/>
    <property type="match status" value="1"/>
</dbReference>
<accession>A0A0M4GXJ8</accession>